<sequence length="330" mass="37142">MSKQESLRFMKEKKMNHLKLKKLVLIFVMTMLVLVGCNKEEGAANDESNGITVITTFYPVFEFTSQVVGENGTVSSLLSAGQDSHSYEPTPKDLAAIAEADVFIYSSEYMETWVPDVLSTLEDSDVLVIEAAEDIPFYENVEEAHNHEHEEEHEHNHAVDPHVWLDPVFAQEMVSKIATELSSLDNENAGSYEINANEYKQKLQQLNDDYETAFSSAEHRIFVVQHAAFGYLARRYQLEELAVSSLTSGQEVSPSKMAEIGTFIKENEVKAIYYQDSANSKIAETLASETDVDLEVLSALEGITESDQEQGIDYLYVMKENLEALKKTIR</sequence>
<name>A0A3Q9BJK2_9LACT</name>
<evidence type="ECO:0000256" key="3">
    <source>
        <dbReference type="ARBA" id="ARBA00022729"/>
    </source>
</evidence>
<dbReference type="PANTHER" id="PTHR42953">
    <property type="entry name" value="HIGH-AFFINITY ZINC UPTAKE SYSTEM PROTEIN ZNUA-RELATED"/>
    <property type="match status" value="1"/>
</dbReference>
<evidence type="ECO:0000256" key="1">
    <source>
        <dbReference type="ARBA" id="ARBA00011028"/>
    </source>
</evidence>
<gene>
    <name evidence="6" type="ORF">EJN90_03720</name>
</gene>
<dbReference type="AlphaFoldDB" id="A0A3Q9BJK2"/>
<dbReference type="GO" id="GO:0007155">
    <property type="term" value="P:cell adhesion"/>
    <property type="evidence" value="ECO:0007669"/>
    <property type="project" value="InterPro"/>
</dbReference>
<dbReference type="Pfam" id="PF01297">
    <property type="entry name" value="ZnuA"/>
    <property type="match status" value="1"/>
</dbReference>
<dbReference type="PRINTS" id="PR00691">
    <property type="entry name" value="ADHESINB"/>
</dbReference>
<evidence type="ECO:0000256" key="5">
    <source>
        <dbReference type="SAM" id="Coils"/>
    </source>
</evidence>
<dbReference type="InterPro" id="IPR006128">
    <property type="entry name" value="Lipoprotein_PsaA-like"/>
</dbReference>
<dbReference type="GO" id="GO:0046872">
    <property type="term" value="F:metal ion binding"/>
    <property type="evidence" value="ECO:0007669"/>
    <property type="project" value="InterPro"/>
</dbReference>
<dbReference type="InterPro" id="IPR006127">
    <property type="entry name" value="ZnuA-like"/>
</dbReference>
<accession>A0A3Q9BJK2</accession>
<dbReference type="Proteomes" id="UP000273326">
    <property type="component" value="Chromosome"/>
</dbReference>
<dbReference type="SUPFAM" id="SSF53807">
    <property type="entry name" value="Helical backbone' metal receptor"/>
    <property type="match status" value="1"/>
</dbReference>
<dbReference type="PANTHER" id="PTHR42953:SF3">
    <property type="entry name" value="HIGH-AFFINITY ZINC UPTAKE SYSTEM PROTEIN ZNUA"/>
    <property type="match status" value="1"/>
</dbReference>
<protein>
    <submittedName>
        <fullName evidence="6">Zinc ABC transporter substrate-binding protein</fullName>
    </submittedName>
</protein>
<keyword evidence="2 4" id="KW-0813">Transport</keyword>
<evidence type="ECO:0000313" key="6">
    <source>
        <dbReference type="EMBL" id="AZP03850.1"/>
    </source>
</evidence>
<comment type="similarity">
    <text evidence="1 4">Belongs to the bacterial solute-binding protein 9 family.</text>
</comment>
<feature type="coiled-coil region" evidence="5">
    <location>
        <begin position="189"/>
        <end position="220"/>
    </location>
</feature>
<keyword evidence="5" id="KW-0175">Coiled coil</keyword>
<keyword evidence="3" id="KW-0732">Signal</keyword>
<dbReference type="Gene3D" id="3.40.50.1980">
    <property type="entry name" value="Nitrogenase molybdenum iron protein domain"/>
    <property type="match status" value="2"/>
</dbReference>
<evidence type="ECO:0000256" key="2">
    <source>
        <dbReference type="ARBA" id="ARBA00022448"/>
    </source>
</evidence>
<evidence type="ECO:0000256" key="4">
    <source>
        <dbReference type="RuleBase" id="RU003512"/>
    </source>
</evidence>
<dbReference type="KEGG" id="jeh:EJN90_03720"/>
<proteinExistence type="inferred from homology"/>
<dbReference type="InterPro" id="IPR050492">
    <property type="entry name" value="Bact_metal-bind_prot9"/>
</dbReference>
<evidence type="ECO:0000313" key="7">
    <source>
        <dbReference type="Proteomes" id="UP000273326"/>
    </source>
</evidence>
<organism evidence="6 7">
    <name type="scientific">Jeotgalibaca ciconiae</name>
    <dbReference type="NCBI Taxonomy" id="2496265"/>
    <lineage>
        <taxon>Bacteria</taxon>
        <taxon>Bacillati</taxon>
        <taxon>Bacillota</taxon>
        <taxon>Bacilli</taxon>
        <taxon>Lactobacillales</taxon>
        <taxon>Carnobacteriaceae</taxon>
        <taxon>Jeotgalibaca</taxon>
    </lineage>
</organism>
<dbReference type="GO" id="GO:0030001">
    <property type="term" value="P:metal ion transport"/>
    <property type="evidence" value="ECO:0007669"/>
    <property type="project" value="InterPro"/>
</dbReference>
<dbReference type="EMBL" id="CP034465">
    <property type="protein sequence ID" value="AZP03850.1"/>
    <property type="molecule type" value="Genomic_DNA"/>
</dbReference>
<reference evidence="7" key="1">
    <citation type="submission" date="2018-12" db="EMBL/GenBank/DDBJ databases">
        <title>Complete genome sequencing of Jeotgalibaca sp. H21T32.</title>
        <authorList>
            <person name="Bae J.-W."/>
            <person name="Lee S.-Y."/>
        </authorList>
    </citation>
    <scope>NUCLEOTIDE SEQUENCE [LARGE SCALE GENOMIC DNA]</scope>
    <source>
        <strain evidence="7">H21T32</strain>
    </source>
</reference>
<dbReference type="PRINTS" id="PR00690">
    <property type="entry name" value="ADHESNFAMILY"/>
</dbReference>
<keyword evidence="7" id="KW-1185">Reference proteome</keyword>
<dbReference type="OrthoDB" id="9810636at2"/>
<dbReference type="InterPro" id="IPR006129">
    <property type="entry name" value="AdhesinB"/>
</dbReference>